<evidence type="ECO:0000313" key="2">
    <source>
        <dbReference type="EMBL" id="SJM49638.1"/>
    </source>
</evidence>
<feature type="signal peptide" evidence="1">
    <location>
        <begin position="1"/>
        <end position="32"/>
    </location>
</feature>
<dbReference type="EMBL" id="FUHU01000010">
    <property type="protein sequence ID" value="SJM49638.1"/>
    <property type="molecule type" value="Genomic_DNA"/>
</dbReference>
<feature type="chain" id="PRO_5039573233" evidence="1">
    <location>
        <begin position="33"/>
        <end position="1371"/>
    </location>
</feature>
<reference evidence="2 3" key="1">
    <citation type="submission" date="2017-02" db="EMBL/GenBank/DDBJ databases">
        <authorList>
            <person name="Peterson S.W."/>
        </authorList>
    </citation>
    <scope>NUCLEOTIDE SEQUENCE [LARGE SCALE GENOMIC DNA]</scope>
    <source>
        <strain evidence="2 3">LMG 22410</strain>
    </source>
</reference>
<name>A0A1R4F115_9MICO</name>
<organism evidence="2 3">
    <name type="scientific">Agrococcus casei LMG 22410</name>
    <dbReference type="NCBI Taxonomy" id="1255656"/>
    <lineage>
        <taxon>Bacteria</taxon>
        <taxon>Bacillati</taxon>
        <taxon>Actinomycetota</taxon>
        <taxon>Actinomycetes</taxon>
        <taxon>Micrococcales</taxon>
        <taxon>Microbacteriaceae</taxon>
        <taxon>Agrococcus</taxon>
    </lineage>
</organism>
<protein>
    <submittedName>
        <fullName evidence="2">T1SS secreted agglutinin RTX</fullName>
    </submittedName>
</protein>
<proteinExistence type="predicted"/>
<dbReference type="RefSeq" id="WP_086990748.1">
    <property type="nucleotide sequence ID" value="NZ_FUHU01000010.1"/>
</dbReference>
<keyword evidence="3" id="KW-1185">Reference proteome</keyword>
<gene>
    <name evidence="2" type="ORF">CZ674_01985</name>
</gene>
<dbReference type="Proteomes" id="UP000195787">
    <property type="component" value="Unassembled WGS sequence"/>
</dbReference>
<sequence length="1371" mass="144045">MLASASKWRRTAQVALAGALAVGLAAPLTGMASTGAAALTPTPALDVPTDQTSLVLNYFNDFTLNNVRDADDPIPTSTRVYVQDAEGTLWNTAAGSNELVVFPDMAPGEAKILYSGGAVSGKVATDADGNRLAVEAGPGQVETHKIDEETGEVVVSNLNLTGNYYTASVTLAEGQVTEHQAAVSTTKSQATVSIVDAEGTVIDADPSIDFSFTNGAAELAAERWANNSPGRYNAVDASGSASGISAPALTVHAPEGYAIHSATASAGNTQLPVTTDGTSATVQAADLPRRTGTIAWTVAFTEQTEPVASTELNVRYWADRVVDGVYDTSVTDESGRTDELPATSGIVYVIDADGEYWSTTAGEDGLLSFPGIAAGEAKVLMGVSNEQMTVQDAASDRNLPVTREHYTHPVTYIDPATGEHRESRVGGQLLFEGTAFVAEEAVEGETADFRTSLVRTNAEITLDGEAVGSDYASVEFANNDEWFATGIGGNGTYIYPLHGTDDSRAQSLGAHTVSVKVEAAEGYRVDSVTPANGGDEMTVTEANGVYTVQTTELTTSFDIIKWNIVIAEQPAGAEATVQFWNDRVVDGVFDTSVTDEDGRTDAPSTGYVYLQDADGKWWSTTADDNGEFGFAGIAEGEARVFFTLSNDRGTVQNADDQHLARTTEPRGTTGVTYISPSTGVLIENTRIPQSGTFFEGTVTAGADADAFEFRSAMVMTNATVTVDGETADADLAEVSFFNNGDAFEAVRNSRGLHYPKQSASETAQQAFGAHDFGLSVAVAEGYEVVSITASDRDDAVAFTEADGTYTVSTTDLGSNFDVVRWNIEIAPVPPVTELTVQYWNDRVVDGVFGEGDRLNDSGYVYLQDADGQWFSTSADENGQFTFTGAAEGEAKVFFTLANTRGTVQNADDQHLARTTEHGGQPVTYVDPATGETTDARIPSSTPLLQGTATVSEAGVETDVEQFRSTMIHTNATVSVDGETAAPDAAQLVFANNGDVFETASNASGTQYPVHPGSSSQQAFGAHAFSLTVTPAAGYEIASVTATSSGKPVDLAASGSTYNVQTEPLGSSFAVVSWSVELVEIQTEASVEFWSDRVVDGVYDTSVRDVYGYTDAHNTGYVYLRDADGSWFSTTLNADGLHTFTGVAAGPADVFFTVPGGGATVQGADDQHLPTTREHRGQTDVTYIDPVTGEQTPGGVIPAIDLYAGAITVAEAGESSAAAEFRSSTVEVIAEITGKGRGKASVAFFNNDEVFAAERGKGQVFTPVSDSGDAVFGAHTVGIAVQVKKGHEVSSVTAVNAGVGVEVTDLGNGVYAVQTADLNSSFDSVEFEVEIDKQRSGGFFGWIGGLFETVTGWLGDFFGDLGDWLGQFFGRR</sequence>
<keyword evidence="1" id="KW-0732">Signal</keyword>
<evidence type="ECO:0000256" key="1">
    <source>
        <dbReference type="SAM" id="SignalP"/>
    </source>
</evidence>
<dbReference type="OrthoDB" id="9770043at2"/>
<dbReference type="GeneID" id="303171968"/>
<evidence type="ECO:0000313" key="3">
    <source>
        <dbReference type="Proteomes" id="UP000195787"/>
    </source>
</evidence>
<accession>A0A1R4F115</accession>